<evidence type="ECO:0000256" key="8">
    <source>
        <dbReference type="SAM" id="Phobius"/>
    </source>
</evidence>
<feature type="transmembrane region" description="Helical" evidence="8">
    <location>
        <begin position="292"/>
        <end position="311"/>
    </location>
</feature>
<keyword evidence="6 8" id="KW-1133">Transmembrane helix</keyword>
<evidence type="ECO:0000313" key="9">
    <source>
        <dbReference type="EMBL" id="WFD26555.1"/>
    </source>
</evidence>
<name>A0AAF0EL69_9BASI</name>
<keyword evidence="3" id="KW-0813">Transport</keyword>
<dbReference type="PANTHER" id="PTHR31686">
    <property type="match status" value="1"/>
</dbReference>
<reference evidence="9" key="1">
    <citation type="submission" date="2023-03" db="EMBL/GenBank/DDBJ databases">
        <title>Mating type loci evolution in Malassezia.</title>
        <authorList>
            <person name="Coelho M.A."/>
        </authorList>
    </citation>
    <scope>NUCLEOTIDE SEQUENCE</scope>
    <source>
        <strain evidence="9">CBS 9557</strain>
    </source>
</reference>
<dbReference type="Pfam" id="PF03595">
    <property type="entry name" value="SLAC1"/>
    <property type="match status" value="1"/>
</dbReference>
<organism evidence="9 10">
    <name type="scientific">Malassezia nana</name>
    <dbReference type="NCBI Taxonomy" id="180528"/>
    <lineage>
        <taxon>Eukaryota</taxon>
        <taxon>Fungi</taxon>
        <taxon>Dikarya</taxon>
        <taxon>Basidiomycota</taxon>
        <taxon>Ustilaginomycotina</taxon>
        <taxon>Malasseziomycetes</taxon>
        <taxon>Malasseziales</taxon>
        <taxon>Malasseziaceae</taxon>
        <taxon>Malassezia</taxon>
    </lineage>
</organism>
<proteinExistence type="inferred from homology"/>
<comment type="similarity">
    <text evidence="2">Belongs to the tellurite-resistance/dicarboxylate transporter (TDT) family.</text>
</comment>
<dbReference type="Proteomes" id="UP001213623">
    <property type="component" value="Chromosome 3"/>
</dbReference>
<evidence type="ECO:0000256" key="7">
    <source>
        <dbReference type="ARBA" id="ARBA00023136"/>
    </source>
</evidence>
<dbReference type="GO" id="GO:0000319">
    <property type="term" value="F:sulfite transmembrane transporter activity"/>
    <property type="evidence" value="ECO:0007669"/>
    <property type="project" value="TreeGrafter"/>
</dbReference>
<feature type="transmembrane region" description="Helical" evidence="8">
    <location>
        <begin position="92"/>
        <end position="118"/>
    </location>
</feature>
<sequence>MGTGIISVLLESLPYRFNGLHAIAVVFFGINLFLFCLFFVITVIRFVLWPKLLLRTLLHPVNSMFLGAPSMGFTMLINMCVLGFISEGRHHAFAIFLWVLWWINAVFSICILILIPFLKATRQSHELKTVTGVWILPIVAVIVTASAGAIVADVLPKGPAKITLTVAFMMMGAGLSLIFLQLAIYYARLVFMKIPPANVILSVFLPLGPCEAASFGVLHLAESINKLRTDLGEPFFAPSAISPQDSHLMDLGILGFSTLVSLGLWGFGFFWFVLALFVIGDLLMVTRFSFNLGWWGMVFPLGVFGLATMQLGSIFDSGSFKVLSVVITLAVIVVWLAMIAATLAHLLRGRFFYDPCVGDTDAAPTTTGHERKYTY</sequence>
<keyword evidence="5 8" id="KW-0812">Transmembrane</keyword>
<evidence type="ECO:0000256" key="3">
    <source>
        <dbReference type="ARBA" id="ARBA00022448"/>
    </source>
</evidence>
<feature type="transmembrane region" description="Helical" evidence="8">
    <location>
        <begin position="253"/>
        <end position="280"/>
    </location>
</feature>
<dbReference type="AlphaFoldDB" id="A0AAF0EL69"/>
<dbReference type="InterPro" id="IPR004695">
    <property type="entry name" value="SLAC1/Mae1/Ssu1/TehA"/>
</dbReference>
<dbReference type="PANTHER" id="PTHR31686:SF1">
    <property type="entry name" value="SULFITE EFFLUX PUMP SSU1"/>
    <property type="match status" value="1"/>
</dbReference>
<evidence type="ECO:0000313" key="10">
    <source>
        <dbReference type="Proteomes" id="UP001213623"/>
    </source>
</evidence>
<accession>A0AAF0EL69</accession>
<dbReference type="InterPro" id="IPR051629">
    <property type="entry name" value="Sulfite_efflux_TDT"/>
</dbReference>
<feature type="transmembrane region" description="Helical" evidence="8">
    <location>
        <begin position="20"/>
        <end position="44"/>
    </location>
</feature>
<protein>
    <recommendedName>
        <fullName evidence="11">Sulfite efflux pump SSU1</fullName>
    </recommendedName>
</protein>
<keyword evidence="4" id="KW-1003">Cell membrane</keyword>
<dbReference type="InterPro" id="IPR038665">
    <property type="entry name" value="Voltage-dep_anion_channel_sf"/>
</dbReference>
<evidence type="ECO:0000256" key="1">
    <source>
        <dbReference type="ARBA" id="ARBA00004651"/>
    </source>
</evidence>
<keyword evidence="10" id="KW-1185">Reference proteome</keyword>
<gene>
    <name evidence="9" type="ORF">MNAN1_001538</name>
</gene>
<feature type="transmembrane region" description="Helical" evidence="8">
    <location>
        <begin position="130"/>
        <end position="152"/>
    </location>
</feature>
<feature type="transmembrane region" description="Helical" evidence="8">
    <location>
        <begin position="323"/>
        <end position="344"/>
    </location>
</feature>
<evidence type="ECO:0000256" key="4">
    <source>
        <dbReference type="ARBA" id="ARBA00022475"/>
    </source>
</evidence>
<evidence type="ECO:0000256" key="6">
    <source>
        <dbReference type="ARBA" id="ARBA00022989"/>
    </source>
</evidence>
<evidence type="ECO:0000256" key="5">
    <source>
        <dbReference type="ARBA" id="ARBA00022692"/>
    </source>
</evidence>
<evidence type="ECO:0000256" key="2">
    <source>
        <dbReference type="ARBA" id="ARBA00008566"/>
    </source>
</evidence>
<evidence type="ECO:0008006" key="11">
    <source>
        <dbReference type="Google" id="ProtNLM"/>
    </source>
</evidence>
<feature type="transmembrane region" description="Helical" evidence="8">
    <location>
        <begin position="65"/>
        <end position="86"/>
    </location>
</feature>
<keyword evidence="7 8" id="KW-0472">Membrane</keyword>
<dbReference type="Gene3D" id="1.50.10.150">
    <property type="entry name" value="Voltage-dependent anion channel"/>
    <property type="match status" value="1"/>
</dbReference>
<comment type="subcellular location">
    <subcellularLocation>
        <location evidence="1">Cell membrane</location>
        <topology evidence="1">Multi-pass membrane protein</topology>
    </subcellularLocation>
</comment>
<dbReference type="GO" id="GO:0005886">
    <property type="term" value="C:plasma membrane"/>
    <property type="evidence" value="ECO:0007669"/>
    <property type="project" value="UniProtKB-SubCell"/>
</dbReference>
<feature type="transmembrane region" description="Helical" evidence="8">
    <location>
        <begin position="164"/>
        <end position="187"/>
    </location>
</feature>
<dbReference type="EMBL" id="CP119894">
    <property type="protein sequence ID" value="WFD26555.1"/>
    <property type="molecule type" value="Genomic_DNA"/>
</dbReference>